<dbReference type="PANTHER" id="PTHR23150:SF19">
    <property type="entry name" value="FORMYLGLYCINE-GENERATING ENZYME"/>
    <property type="match status" value="1"/>
</dbReference>
<comment type="caution">
    <text evidence="3">The sequence shown here is derived from an EMBL/GenBank/DDBJ whole genome shotgun (WGS) entry which is preliminary data.</text>
</comment>
<keyword evidence="1" id="KW-0732">Signal</keyword>
<accession>A0A024FUD4</accession>
<name>A0A024FUD4_9STRA</name>
<dbReference type="Pfam" id="PF03781">
    <property type="entry name" value="FGE-sulfatase"/>
    <property type="match status" value="1"/>
</dbReference>
<organism evidence="3 4">
    <name type="scientific">Albugo candida</name>
    <dbReference type="NCBI Taxonomy" id="65357"/>
    <lineage>
        <taxon>Eukaryota</taxon>
        <taxon>Sar</taxon>
        <taxon>Stramenopiles</taxon>
        <taxon>Oomycota</taxon>
        <taxon>Peronosporomycetes</taxon>
        <taxon>Albuginales</taxon>
        <taxon>Albuginaceae</taxon>
        <taxon>Albugo</taxon>
    </lineage>
</organism>
<protein>
    <recommendedName>
        <fullName evidence="2">Sulfatase-modifying factor enzyme-like domain-containing protein</fullName>
    </recommendedName>
</protein>
<feature type="signal peptide" evidence="1">
    <location>
        <begin position="1"/>
        <end position="22"/>
    </location>
</feature>
<dbReference type="Gene3D" id="3.90.1580.10">
    <property type="entry name" value="paralog of FGE (formylglycine-generating enzyme)"/>
    <property type="match status" value="1"/>
</dbReference>
<dbReference type="InterPro" id="IPR005532">
    <property type="entry name" value="SUMF_dom"/>
</dbReference>
<sequence length="932" mass="107183">MSRRSFLLSMLTIGLFWRRLASWEPQPDNWQVANAVVELEDLPFWKSNWTSWKYMELKRNKYNPLDPCTVYNRAEAKWMQSSFVQLFVLFSDRKLFDRENNVFTIDSFITSIEKQFGNVDSVLLWTSYPNLGIDSRNQWDFMQQVASADEEMGWDGLKSITQEFHRRGIRVLVPYLPWDSSTRVPDDAANLVRSQADDVTRLKGIVRYTKIDGFNGDTMFGIPGFFYGCASDLETPVLIGSAEGGCPPPYLASNSGSWGYNWSPDSFVVWLSKFLEPRHMVQVSSRWSLDRVRDIQKAVFNGVGNVIWDNVWGIMNPYTERECQALKRAYKILRHFSNLTISEFWQPYDMLFRFSTNPGSALKTRVQAAVSKFPLATEEMILYTILTSTLLNSTKEDYPCNEIGIRTVGKYHIDLNFPLFDAATWKNSSFAVYDVYHGKRLHVRHVQHASNQLYVTVRVERDAFGALLVVNEELLSKTDIVSNFQSFLGEMRNLTSQPLNKYSMDRQLLPQKMTAKKNIISKRKSPGTGNYSSSPMQSILGSSAWWFNVSTVVIEPDNTLIPNASLYGTGVQYPGESRPQKNHSLLINVTDFWMDLYPVTNAQFRTFLQESSYQPKVMARFLKHWTNRYIRQSEGIMYTNILKWQIPSGFEDCPVVYISFEDATSYATYYGLRLPYDWEMQYVMGNGDTYTVYPWGNSMDMPRIPKVLRGGPHVSPVKVGQHPLSKSLRYNVEDLVGHVWQMTDRYCDERTCSLLLRGSSDYRAFTSDFETNWYYRAAYRSTENNRLLMQSQNVDRSSTIGFRCVKDPSLCHNLFFESTSTNCQSSTVTRQGPLRYMNAISGRIILSNTIQSKPPERQPHPKTLPLPKYNFSSPIISAAQVGEYEAVAEALLQDALERHERERINGGIWCQSGIAYKLSQFIESGGEINTID</sequence>
<dbReference type="InterPro" id="IPR016187">
    <property type="entry name" value="CTDL_fold"/>
</dbReference>
<evidence type="ECO:0000256" key="1">
    <source>
        <dbReference type="SAM" id="SignalP"/>
    </source>
</evidence>
<dbReference type="EMBL" id="CAIX01000335">
    <property type="protein sequence ID" value="CCI10646.1"/>
    <property type="molecule type" value="Genomic_DNA"/>
</dbReference>
<gene>
    <name evidence="3" type="ORF">BN9_111430</name>
</gene>
<dbReference type="STRING" id="65357.A0A024FUD4"/>
<dbReference type="OrthoDB" id="659at2759"/>
<reference evidence="3 4" key="1">
    <citation type="submission" date="2012-05" db="EMBL/GenBank/DDBJ databases">
        <title>Recombination and specialization in a pathogen metapopulation.</title>
        <authorList>
            <person name="Gardiner A."/>
            <person name="Kemen E."/>
            <person name="Schultz-Larsen T."/>
            <person name="MacLean D."/>
            <person name="Van Oosterhout C."/>
            <person name="Jones J.D.G."/>
        </authorList>
    </citation>
    <scope>NUCLEOTIDE SEQUENCE [LARGE SCALE GENOMIC DNA]</scope>
    <source>
        <strain evidence="3 4">Ac Nc2</strain>
    </source>
</reference>
<evidence type="ECO:0000313" key="4">
    <source>
        <dbReference type="Proteomes" id="UP000053237"/>
    </source>
</evidence>
<dbReference type="InterPro" id="IPR042095">
    <property type="entry name" value="SUMF_sf"/>
</dbReference>
<dbReference type="GO" id="GO:0120147">
    <property type="term" value="F:formylglycine-generating oxidase activity"/>
    <property type="evidence" value="ECO:0007669"/>
    <property type="project" value="TreeGrafter"/>
</dbReference>
<dbReference type="InterPro" id="IPR051043">
    <property type="entry name" value="Sulfatase_Mod_Factor_Kinase"/>
</dbReference>
<proteinExistence type="predicted"/>
<evidence type="ECO:0000259" key="2">
    <source>
        <dbReference type="Pfam" id="PF03781"/>
    </source>
</evidence>
<dbReference type="InParanoid" id="A0A024FUD4"/>
<feature type="chain" id="PRO_5001531850" description="Sulfatase-modifying factor enzyme-like domain-containing protein" evidence="1">
    <location>
        <begin position="23"/>
        <end position="932"/>
    </location>
</feature>
<keyword evidence="4" id="KW-1185">Reference proteome</keyword>
<dbReference type="AlphaFoldDB" id="A0A024FUD4"/>
<dbReference type="SUPFAM" id="SSF56436">
    <property type="entry name" value="C-type lectin-like"/>
    <property type="match status" value="1"/>
</dbReference>
<evidence type="ECO:0000313" key="3">
    <source>
        <dbReference type="EMBL" id="CCI10646.1"/>
    </source>
</evidence>
<dbReference type="PANTHER" id="PTHR23150">
    <property type="entry name" value="SULFATASE MODIFYING FACTOR 1, 2"/>
    <property type="match status" value="1"/>
</dbReference>
<feature type="domain" description="Sulfatase-modifying factor enzyme-like" evidence="2">
    <location>
        <begin position="577"/>
        <end position="806"/>
    </location>
</feature>
<dbReference type="Proteomes" id="UP000053237">
    <property type="component" value="Unassembled WGS sequence"/>
</dbReference>